<dbReference type="EMBL" id="CP024201">
    <property type="protein sequence ID" value="ATQ42328.1"/>
    <property type="molecule type" value="Genomic_DNA"/>
</dbReference>
<keyword evidence="6" id="KW-0378">Hydrolase</keyword>
<dbReference type="RefSeq" id="WP_099621585.1">
    <property type="nucleotide sequence ID" value="NZ_CP024201.1"/>
</dbReference>
<dbReference type="InterPro" id="IPR001107">
    <property type="entry name" value="Band_7"/>
</dbReference>
<dbReference type="InterPro" id="IPR036013">
    <property type="entry name" value="Band_7/SPFH_dom_sf"/>
</dbReference>
<dbReference type="Gene3D" id="3.30.479.30">
    <property type="entry name" value="Band 7 domain"/>
    <property type="match status" value="1"/>
</dbReference>
<keyword evidence="6" id="KW-0645">Protease</keyword>
<evidence type="ECO:0000256" key="3">
    <source>
        <dbReference type="RuleBase" id="RU364113"/>
    </source>
</evidence>
<evidence type="ECO:0000313" key="7">
    <source>
        <dbReference type="Proteomes" id="UP000228945"/>
    </source>
</evidence>
<feature type="domain" description="Band 7" evidence="5">
    <location>
        <begin position="93"/>
        <end position="263"/>
    </location>
</feature>
<evidence type="ECO:0000313" key="6">
    <source>
        <dbReference type="EMBL" id="ATQ42328.1"/>
    </source>
</evidence>
<dbReference type="Proteomes" id="UP000228945">
    <property type="component" value="Chromosome"/>
</dbReference>
<dbReference type="InterPro" id="IPR010201">
    <property type="entry name" value="HflK"/>
</dbReference>
<dbReference type="PRINTS" id="PR00721">
    <property type="entry name" value="STOMATIN"/>
</dbReference>
<comment type="similarity">
    <text evidence="2 3">Belongs to the band 7/mec-2 family. HflK subfamily.</text>
</comment>
<dbReference type="InterPro" id="IPR001972">
    <property type="entry name" value="Stomatin_HflK_fam"/>
</dbReference>
<name>A0A2D2AWD6_9CAUL</name>
<reference evidence="6 7" key="1">
    <citation type="submission" date="2017-10" db="EMBL/GenBank/DDBJ databases">
        <title>Genome sequence of Caulobacter mirabilis FWC38.</title>
        <authorList>
            <person name="Fiebig A."/>
            <person name="Crosson S."/>
        </authorList>
    </citation>
    <scope>NUCLEOTIDE SEQUENCE [LARGE SCALE GENOMIC DNA]</scope>
    <source>
        <strain evidence="6 7">FWC 38</strain>
    </source>
</reference>
<dbReference type="GO" id="GO:0016020">
    <property type="term" value="C:membrane"/>
    <property type="evidence" value="ECO:0007669"/>
    <property type="project" value="UniProtKB-SubCell"/>
</dbReference>
<feature type="compositionally biased region" description="Pro residues" evidence="4">
    <location>
        <begin position="34"/>
        <end position="44"/>
    </location>
</feature>
<evidence type="ECO:0000256" key="1">
    <source>
        <dbReference type="ARBA" id="ARBA00004167"/>
    </source>
</evidence>
<accession>A0A2D2AWD6</accession>
<dbReference type="AlphaFoldDB" id="A0A2D2AWD6"/>
<dbReference type="GO" id="GO:0006508">
    <property type="term" value="P:proteolysis"/>
    <property type="evidence" value="ECO:0007669"/>
    <property type="project" value="UniProtKB-KW"/>
</dbReference>
<comment type="function">
    <text evidence="3">HflC and HflK could encode or regulate a protease.</text>
</comment>
<dbReference type="GO" id="GO:0008233">
    <property type="term" value="F:peptidase activity"/>
    <property type="evidence" value="ECO:0007669"/>
    <property type="project" value="UniProtKB-KW"/>
</dbReference>
<evidence type="ECO:0000256" key="2">
    <source>
        <dbReference type="ARBA" id="ARBA00006971"/>
    </source>
</evidence>
<keyword evidence="7" id="KW-1185">Reference proteome</keyword>
<dbReference type="NCBIfam" id="TIGR01933">
    <property type="entry name" value="hflK"/>
    <property type="match status" value="1"/>
</dbReference>
<feature type="region of interest" description="Disordered" evidence="4">
    <location>
        <begin position="1"/>
        <end position="48"/>
    </location>
</feature>
<evidence type="ECO:0000259" key="5">
    <source>
        <dbReference type="SMART" id="SM00244"/>
    </source>
</evidence>
<comment type="subunit">
    <text evidence="3">HflC and HflK may interact to form a multimeric complex.</text>
</comment>
<comment type="subcellular location">
    <subcellularLocation>
        <location evidence="1">Membrane</location>
        <topology evidence="1">Single-pass membrane protein</topology>
    </subcellularLocation>
</comment>
<dbReference type="SUPFAM" id="SSF117892">
    <property type="entry name" value="Band 7/SPFH domain"/>
    <property type="match status" value="1"/>
</dbReference>
<evidence type="ECO:0000256" key="4">
    <source>
        <dbReference type="SAM" id="MobiDB-lite"/>
    </source>
</evidence>
<protein>
    <recommendedName>
        <fullName evidence="3">Protein HflK</fullName>
    </recommendedName>
</protein>
<dbReference type="PANTHER" id="PTHR42911">
    <property type="entry name" value="MODULATOR OF FTSH PROTEASE HFLC"/>
    <property type="match status" value="1"/>
</dbReference>
<organism evidence="6 7">
    <name type="scientific">Caulobacter mirabilis</name>
    <dbReference type="NCBI Taxonomy" id="69666"/>
    <lineage>
        <taxon>Bacteria</taxon>
        <taxon>Pseudomonadati</taxon>
        <taxon>Pseudomonadota</taxon>
        <taxon>Alphaproteobacteria</taxon>
        <taxon>Caulobacterales</taxon>
        <taxon>Caulobacteraceae</taxon>
        <taxon>Caulobacter</taxon>
    </lineage>
</organism>
<dbReference type="OrthoDB" id="9779595at2"/>
<sequence>MPWNDNANPGPWGSPPPSGGKGEPDDKPTGQGPRRPPSGGPGTPPDFEEIQRRFSAWLRGAGGGGGRGPGGPLPSRRVLTIAGGGLVALVLLSGVILVGPKEEAVVTTFGAWTRSYGPGLWYRLPFVENARKVDITTIRTTDIGGVQGASVLEESLMLTGDENIVDMNFAVNWRVSNPGRYLFNVDDPGATVKAVGESAMREIVGRTALDPIISTGRAQVQAEAAALMQRMLDSYGAGVIVDSIQIRNAQAPKEVVAAFQEVATAGQNAEASINAARGEAAKVRQQALGYRAQVVSEAAGEAARFNQVYEQYRLAPGVTRDRLYIETMERVLSRSNKVIIDGKGVTAPVVLSPDVFRPKTSTAPAAAAAPQAPGAAQ</sequence>
<dbReference type="CDD" id="cd03404">
    <property type="entry name" value="SPFH_HflK"/>
    <property type="match status" value="1"/>
</dbReference>
<proteinExistence type="inferred from homology"/>
<dbReference type="KEGG" id="cmb:CSW64_07825"/>
<gene>
    <name evidence="6" type="primary">hflK</name>
    <name evidence="6" type="ORF">CSW64_07825</name>
</gene>
<dbReference type="Pfam" id="PF01145">
    <property type="entry name" value="Band_7"/>
    <property type="match status" value="1"/>
</dbReference>
<dbReference type="SMART" id="SM00244">
    <property type="entry name" value="PHB"/>
    <property type="match status" value="1"/>
</dbReference>
<dbReference type="PANTHER" id="PTHR42911:SF1">
    <property type="entry name" value="MODULATOR OF FTSH PROTEASE HFLC"/>
    <property type="match status" value="1"/>
</dbReference>